<sequence length="68" mass="7301">MGTGTILAEPPTPPNTWYWSTDVGNFMAAGTEYDTSRVTGVGTWSTSVVKTSSVGQSITEIRNRDGIF</sequence>
<proteinExistence type="predicted"/>
<dbReference type="Proteomes" id="UP000005332">
    <property type="component" value="Unassembled WGS sequence"/>
</dbReference>
<comment type="caution">
    <text evidence="1">The sequence shown here is derived from an EMBL/GenBank/DDBJ whole genome shotgun (WGS) entry which is preliminary data.</text>
</comment>
<evidence type="ECO:0000313" key="1">
    <source>
        <dbReference type="EMBL" id="EGY76712.1"/>
    </source>
</evidence>
<accession>G4CYZ3</accession>
<name>G4CYZ3_9ACTN</name>
<dbReference type="PATRIC" id="fig|997355.3.peg.1638"/>
<gene>
    <name evidence="1" type="ORF">HMPREF9153_1665</name>
</gene>
<dbReference type="AlphaFoldDB" id="G4CYZ3"/>
<dbReference type="HOGENOM" id="CLU_2882372_0_0_11"/>
<protein>
    <submittedName>
        <fullName evidence="1">Succinyl-diaminopimelate desuccinylase like protein</fullName>
        <ecNumber evidence="1">3.5.1.18</ecNumber>
    </submittedName>
</protein>
<dbReference type="EC" id="3.5.1.18" evidence="1"/>
<dbReference type="EMBL" id="AGBA01000015">
    <property type="protein sequence ID" value="EGY76712.1"/>
    <property type="molecule type" value="Genomic_DNA"/>
</dbReference>
<dbReference type="RefSeq" id="WP_004811105.1">
    <property type="nucleotide sequence ID" value="NZ_JH165054.1"/>
</dbReference>
<evidence type="ECO:0000313" key="2">
    <source>
        <dbReference type="Proteomes" id="UP000005332"/>
    </source>
</evidence>
<reference evidence="1 2" key="1">
    <citation type="submission" date="2011-06" db="EMBL/GenBank/DDBJ databases">
        <authorList>
            <person name="Muzny D."/>
            <person name="Qin X."/>
            <person name="Deng J."/>
            <person name="Jiang H."/>
            <person name="Liu Y."/>
            <person name="Qu J."/>
            <person name="Song X.-Z."/>
            <person name="Zhang L."/>
            <person name="Thornton R."/>
            <person name="Coyle M."/>
            <person name="Francisco L."/>
            <person name="Jackson L."/>
            <person name="Javaid M."/>
            <person name="Korchina V."/>
            <person name="Kovar C."/>
            <person name="Mata R."/>
            <person name="Mathew T."/>
            <person name="Ngo R."/>
            <person name="Nguyen L."/>
            <person name="Nguyen N."/>
            <person name="Okwuonu G."/>
            <person name="Ongeri F."/>
            <person name="Pham C."/>
            <person name="Simmons D."/>
            <person name="Wilczek-Boney K."/>
            <person name="Hale W."/>
            <person name="Jakkamsetti A."/>
            <person name="Pham P."/>
            <person name="Ruth R."/>
            <person name="San Lucas F."/>
            <person name="Warren J."/>
            <person name="Zhang J."/>
            <person name="Zhao Z."/>
            <person name="Zhou C."/>
            <person name="Zhu D."/>
            <person name="Lee S."/>
            <person name="Bess C."/>
            <person name="Blankenburg K."/>
            <person name="Forbes L."/>
            <person name="Fu Q."/>
            <person name="Gubbala S."/>
            <person name="Hirani K."/>
            <person name="Jayaseelan J.C."/>
            <person name="Lara F."/>
            <person name="Munidasa M."/>
            <person name="Palculict T."/>
            <person name="Patil S."/>
            <person name="Pu L.-L."/>
            <person name="Saada N."/>
            <person name="Tang L."/>
            <person name="Weissenberger G."/>
            <person name="Zhu Y."/>
            <person name="Hemphill L."/>
            <person name="Shang Y."/>
            <person name="Youmans B."/>
            <person name="Ayvaz T."/>
            <person name="Ross M."/>
            <person name="Santibanez J."/>
            <person name="Aqrawi P."/>
            <person name="Gross S."/>
            <person name="Joshi V."/>
            <person name="Fowler G."/>
            <person name="Nazareth L."/>
            <person name="Reid J."/>
            <person name="Worley K."/>
            <person name="Petrosino J."/>
            <person name="Highlander S."/>
            <person name="Gibbs R."/>
        </authorList>
    </citation>
    <scope>NUCLEOTIDE SEQUENCE [LARGE SCALE GENOMIC DNA]</scope>
    <source>
        <strain evidence="1 2">ATCC 25577</strain>
    </source>
</reference>
<organism evidence="1 2">
    <name type="scientific">Cutibacterium avidum ATCC 25577</name>
    <dbReference type="NCBI Taxonomy" id="997355"/>
    <lineage>
        <taxon>Bacteria</taxon>
        <taxon>Bacillati</taxon>
        <taxon>Actinomycetota</taxon>
        <taxon>Actinomycetes</taxon>
        <taxon>Propionibacteriales</taxon>
        <taxon>Propionibacteriaceae</taxon>
        <taxon>Cutibacterium</taxon>
    </lineage>
</organism>
<dbReference type="GO" id="GO:0009014">
    <property type="term" value="F:succinyl-diaminopimelate desuccinylase activity"/>
    <property type="evidence" value="ECO:0007669"/>
    <property type="project" value="UniProtKB-EC"/>
</dbReference>
<keyword evidence="2" id="KW-1185">Reference proteome</keyword>
<keyword evidence="1" id="KW-0378">Hydrolase</keyword>